<evidence type="ECO:0000256" key="3">
    <source>
        <dbReference type="ARBA" id="ARBA00022723"/>
    </source>
</evidence>
<dbReference type="NCBIfam" id="NF008623">
    <property type="entry name" value="PRK11609.1"/>
    <property type="match status" value="1"/>
</dbReference>
<comment type="similarity">
    <text evidence="1">Belongs to the isochorismatase family.</text>
</comment>
<dbReference type="CDD" id="cd01011">
    <property type="entry name" value="nicotinamidase"/>
    <property type="match status" value="1"/>
</dbReference>
<dbReference type="EC" id="3.5.1.19" evidence="6"/>
<dbReference type="PANTHER" id="PTHR11080">
    <property type="entry name" value="PYRAZINAMIDASE/NICOTINAMIDASE"/>
    <property type="match status" value="1"/>
</dbReference>
<keyword evidence="3" id="KW-0479">Metal-binding</keyword>
<dbReference type="AlphaFoldDB" id="A0A399RUV5"/>
<comment type="caution">
    <text evidence="10">The sequence shown here is derived from an EMBL/GenBank/DDBJ whole genome shotgun (WGS) entry which is preliminary data.</text>
</comment>
<dbReference type="GO" id="GO:0046872">
    <property type="term" value="F:metal ion binding"/>
    <property type="evidence" value="ECO:0007669"/>
    <property type="project" value="UniProtKB-KW"/>
</dbReference>
<dbReference type="OrthoDB" id="9791276at2"/>
<keyword evidence="11" id="KW-1185">Reference proteome</keyword>
<dbReference type="GO" id="GO:0008936">
    <property type="term" value="F:nicotinamidase activity"/>
    <property type="evidence" value="ECO:0007669"/>
    <property type="project" value="UniProtKB-EC"/>
</dbReference>
<feature type="domain" description="Isochorismatase-like" evidence="9">
    <location>
        <begin position="3"/>
        <end position="199"/>
    </location>
</feature>
<dbReference type="InterPro" id="IPR052347">
    <property type="entry name" value="Isochorismatase_Nicotinamidase"/>
</dbReference>
<evidence type="ECO:0000256" key="2">
    <source>
        <dbReference type="ARBA" id="ARBA00022642"/>
    </source>
</evidence>
<dbReference type="SUPFAM" id="SSF52499">
    <property type="entry name" value="Isochorismatase-like hydrolases"/>
    <property type="match status" value="1"/>
</dbReference>
<reference evidence="11" key="1">
    <citation type="submission" date="2018-08" db="EMBL/GenBank/DDBJ databases">
        <title>Mucilaginibacter sp. MYSH2.</title>
        <authorList>
            <person name="Seo T."/>
        </authorList>
    </citation>
    <scope>NUCLEOTIDE SEQUENCE [LARGE SCALE GENOMIC DNA]</scope>
    <source>
        <strain evidence="11">KIRAN</strain>
    </source>
</reference>
<dbReference type="GO" id="GO:0019363">
    <property type="term" value="P:pyridine nucleotide biosynthetic process"/>
    <property type="evidence" value="ECO:0007669"/>
    <property type="project" value="UniProtKB-KW"/>
</dbReference>
<dbReference type="Proteomes" id="UP000266005">
    <property type="component" value="Unassembled WGS sequence"/>
</dbReference>
<dbReference type="FunFam" id="3.40.50.850:FF:000006">
    <property type="entry name" value="Bifunctional pyrazinamidase/nicotinamidase"/>
    <property type="match status" value="1"/>
</dbReference>
<dbReference type="Gene3D" id="3.40.50.850">
    <property type="entry name" value="Isochorismatase-like"/>
    <property type="match status" value="1"/>
</dbReference>
<evidence type="ECO:0000313" key="10">
    <source>
        <dbReference type="EMBL" id="RIJ34103.1"/>
    </source>
</evidence>
<accession>A0A399RUV5</accession>
<sequence length="203" mass="22602">MRALLLIDIQNDFLPGGSLAVPEGDAILPVVNALQEKFELVVATQDWHPPQHKSFASNHTGMNVFEVIDLNGMPQVLWPEHCVQGTMGAAFSDELKQNRIEAIFRKGTDLEIDSYSGFYDNGHLKSTAMADYLRGKGVTEVYLCGLAADYCVYFSAKDALDEGFKVYFIEDATRAIDQENYKQAKTDLLQRGAHIIHSQSITL</sequence>
<dbReference type="InterPro" id="IPR036380">
    <property type="entry name" value="Isochorismatase-like_sf"/>
</dbReference>
<comment type="pathway">
    <text evidence="5">Cofactor biosynthesis; nicotinate biosynthesis; nicotinate from nicotinamide: step 1/1.</text>
</comment>
<gene>
    <name evidence="10" type="ORF">D1627_17250</name>
</gene>
<evidence type="ECO:0000313" key="11">
    <source>
        <dbReference type="Proteomes" id="UP000266005"/>
    </source>
</evidence>
<name>A0A399RUV5_9BACT</name>
<evidence type="ECO:0000256" key="7">
    <source>
        <dbReference type="ARBA" id="ARBA00043224"/>
    </source>
</evidence>
<keyword evidence="2" id="KW-0662">Pyridine nucleotide biosynthesis</keyword>
<evidence type="ECO:0000259" key="9">
    <source>
        <dbReference type="Pfam" id="PF00857"/>
    </source>
</evidence>
<protein>
    <recommendedName>
        <fullName evidence="8">Nicotinamidase</fullName>
        <ecNumber evidence="6">3.5.1.19</ecNumber>
    </recommendedName>
    <alternativeName>
        <fullName evidence="7">Nicotinamide deamidase</fullName>
    </alternativeName>
</protein>
<evidence type="ECO:0000256" key="4">
    <source>
        <dbReference type="ARBA" id="ARBA00022801"/>
    </source>
</evidence>
<proteinExistence type="inferred from homology"/>
<keyword evidence="4 10" id="KW-0378">Hydrolase</keyword>
<evidence type="ECO:0000256" key="6">
    <source>
        <dbReference type="ARBA" id="ARBA00039017"/>
    </source>
</evidence>
<dbReference type="RefSeq" id="WP_119433513.1">
    <property type="nucleotide sequence ID" value="NZ_QWGE01000006.1"/>
</dbReference>
<organism evidence="10 11">
    <name type="scientific">Pontibacter oryzae</name>
    <dbReference type="NCBI Taxonomy" id="2304593"/>
    <lineage>
        <taxon>Bacteria</taxon>
        <taxon>Pseudomonadati</taxon>
        <taxon>Bacteroidota</taxon>
        <taxon>Cytophagia</taxon>
        <taxon>Cytophagales</taxon>
        <taxon>Hymenobacteraceae</taxon>
        <taxon>Pontibacter</taxon>
    </lineage>
</organism>
<evidence type="ECO:0000256" key="5">
    <source>
        <dbReference type="ARBA" id="ARBA00037900"/>
    </source>
</evidence>
<evidence type="ECO:0000256" key="8">
    <source>
        <dbReference type="ARBA" id="ARBA00072277"/>
    </source>
</evidence>
<dbReference type="PANTHER" id="PTHR11080:SF2">
    <property type="entry name" value="LD05707P"/>
    <property type="match status" value="1"/>
</dbReference>
<dbReference type="Pfam" id="PF00857">
    <property type="entry name" value="Isochorismatase"/>
    <property type="match status" value="1"/>
</dbReference>
<dbReference type="EMBL" id="QWGE01000006">
    <property type="protein sequence ID" value="RIJ34103.1"/>
    <property type="molecule type" value="Genomic_DNA"/>
</dbReference>
<evidence type="ECO:0000256" key="1">
    <source>
        <dbReference type="ARBA" id="ARBA00006336"/>
    </source>
</evidence>
<dbReference type="InterPro" id="IPR000868">
    <property type="entry name" value="Isochorismatase-like_dom"/>
</dbReference>